<evidence type="ECO:0000313" key="1">
    <source>
        <dbReference type="EMBL" id="GAA1513840.1"/>
    </source>
</evidence>
<protein>
    <recommendedName>
        <fullName evidence="3">Minor tail protein</fullName>
    </recommendedName>
</protein>
<dbReference type="EMBL" id="BAAALX010000009">
    <property type="protein sequence ID" value="GAA1513840.1"/>
    <property type="molecule type" value="Genomic_DNA"/>
</dbReference>
<gene>
    <name evidence="1" type="ORF">GCM10009690_15990</name>
</gene>
<dbReference type="RefSeq" id="WP_173151348.1">
    <property type="nucleotide sequence ID" value="NZ_BAAALX010000009.1"/>
</dbReference>
<name>A0ABN2A9F0_9MICO</name>
<keyword evidence="2" id="KW-1185">Reference proteome</keyword>
<sequence length="291" mass="31600">MNPLIHAEFDLDGYRFGPGHPVYLSRVDTPGIAWRDQDIVNPVGANVFFGRDYADPKPWGLDFTITGTTPAEAAENYFKLANAWAAQHIRDTPGEELPLDFNMHGTARRIYGRPRELKPDDATDLFVLETIKAKATFQPSSAEMFDGTTREHKMTMTPGAAGGIIFPVIFPISTTQGGTRQGIITDGGGLTPTHDVQVEIHGPVGKGHVTGPGWEFGLTNNLPYDRAITLDARRQTILWDNGSSAAGLITPGTRLDDITIPPGRSEITFKGADQSGTSTVTVTWRPTITSL</sequence>
<organism evidence="1 2">
    <name type="scientific">Brevibacterium permense</name>
    <dbReference type="NCBI Taxonomy" id="234834"/>
    <lineage>
        <taxon>Bacteria</taxon>
        <taxon>Bacillati</taxon>
        <taxon>Actinomycetota</taxon>
        <taxon>Actinomycetes</taxon>
        <taxon>Micrococcales</taxon>
        <taxon>Brevibacteriaceae</taxon>
        <taxon>Brevibacterium</taxon>
    </lineage>
</organism>
<reference evidence="1 2" key="1">
    <citation type="journal article" date="2019" name="Int. J. Syst. Evol. Microbiol.">
        <title>The Global Catalogue of Microorganisms (GCM) 10K type strain sequencing project: providing services to taxonomists for standard genome sequencing and annotation.</title>
        <authorList>
            <consortium name="The Broad Institute Genomics Platform"/>
            <consortium name="The Broad Institute Genome Sequencing Center for Infectious Disease"/>
            <person name="Wu L."/>
            <person name="Ma J."/>
        </authorList>
    </citation>
    <scope>NUCLEOTIDE SEQUENCE [LARGE SCALE GENOMIC DNA]</scope>
    <source>
        <strain evidence="1 2">JCM 13318</strain>
    </source>
</reference>
<proteinExistence type="predicted"/>
<evidence type="ECO:0008006" key="3">
    <source>
        <dbReference type="Google" id="ProtNLM"/>
    </source>
</evidence>
<evidence type="ECO:0000313" key="2">
    <source>
        <dbReference type="Proteomes" id="UP001500177"/>
    </source>
</evidence>
<dbReference type="Proteomes" id="UP001500177">
    <property type="component" value="Unassembled WGS sequence"/>
</dbReference>
<comment type="caution">
    <text evidence="1">The sequence shown here is derived from an EMBL/GenBank/DDBJ whole genome shotgun (WGS) entry which is preliminary data.</text>
</comment>
<accession>A0ABN2A9F0</accession>